<evidence type="ECO:0000256" key="5">
    <source>
        <dbReference type="PROSITE-ProRule" id="PRU01240"/>
    </source>
</evidence>
<dbReference type="PANTHER" id="PTHR43806">
    <property type="entry name" value="PEPTIDASE S8"/>
    <property type="match status" value="1"/>
</dbReference>
<feature type="active site" description="Charge relay system" evidence="5">
    <location>
        <position position="309"/>
    </location>
</feature>
<evidence type="ECO:0000256" key="6">
    <source>
        <dbReference type="SAM" id="MobiDB-lite"/>
    </source>
</evidence>
<dbReference type="PRINTS" id="PR00723">
    <property type="entry name" value="SUBTILISIN"/>
</dbReference>
<keyword evidence="9" id="KW-1185">Reference proteome</keyword>
<dbReference type="CDD" id="cd00306">
    <property type="entry name" value="Peptidases_S8_S53"/>
    <property type="match status" value="1"/>
</dbReference>
<evidence type="ECO:0000256" key="1">
    <source>
        <dbReference type="ARBA" id="ARBA00011073"/>
    </source>
</evidence>
<evidence type="ECO:0000313" key="9">
    <source>
        <dbReference type="Proteomes" id="UP000799537"/>
    </source>
</evidence>
<feature type="active site" description="Charge relay system" evidence="5">
    <location>
        <position position="252"/>
    </location>
</feature>
<keyword evidence="4 5" id="KW-0720">Serine protease</keyword>
<organism evidence="8 9">
    <name type="scientific">Zasmidium cellare ATCC 36951</name>
    <dbReference type="NCBI Taxonomy" id="1080233"/>
    <lineage>
        <taxon>Eukaryota</taxon>
        <taxon>Fungi</taxon>
        <taxon>Dikarya</taxon>
        <taxon>Ascomycota</taxon>
        <taxon>Pezizomycotina</taxon>
        <taxon>Dothideomycetes</taxon>
        <taxon>Dothideomycetidae</taxon>
        <taxon>Mycosphaerellales</taxon>
        <taxon>Mycosphaerellaceae</taxon>
        <taxon>Zasmidium</taxon>
    </lineage>
</organism>
<dbReference type="GO" id="GO:0004252">
    <property type="term" value="F:serine-type endopeptidase activity"/>
    <property type="evidence" value="ECO:0007669"/>
    <property type="project" value="UniProtKB-UniRule"/>
</dbReference>
<protein>
    <recommendedName>
        <fullName evidence="7">Peptidase S8/S53 domain-containing protein</fullName>
    </recommendedName>
</protein>
<feature type="domain" description="Peptidase S8/S53" evidence="7">
    <location>
        <begin position="243"/>
        <end position="556"/>
    </location>
</feature>
<keyword evidence="3 5" id="KW-0378">Hydrolase</keyword>
<dbReference type="InterPro" id="IPR000209">
    <property type="entry name" value="Peptidase_S8/S53_dom"/>
</dbReference>
<dbReference type="OrthoDB" id="3797974at2759"/>
<proteinExistence type="inferred from homology"/>
<dbReference type="GO" id="GO:0006508">
    <property type="term" value="P:proteolysis"/>
    <property type="evidence" value="ECO:0007669"/>
    <property type="project" value="UniProtKB-KW"/>
</dbReference>
<feature type="active site" description="Charge relay system" evidence="5">
    <location>
        <position position="511"/>
    </location>
</feature>
<dbReference type="PROSITE" id="PS00138">
    <property type="entry name" value="SUBTILASE_SER"/>
    <property type="match status" value="1"/>
</dbReference>
<evidence type="ECO:0000259" key="7">
    <source>
        <dbReference type="Pfam" id="PF00082"/>
    </source>
</evidence>
<accession>A0A6A6C9J5</accession>
<dbReference type="InterPro" id="IPR023828">
    <property type="entry name" value="Peptidase_S8_Ser-AS"/>
</dbReference>
<dbReference type="EMBL" id="ML993607">
    <property type="protein sequence ID" value="KAF2163814.1"/>
    <property type="molecule type" value="Genomic_DNA"/>
</dbReference>
<evidence type="ECO:0000313" key="8">
    <source>
        <dbReference type="EMBL" id="KAF2163814.1"/>
    </source>
</evidence>
<dbReference type="InterPro" id="IPR050131">
    <property type="entry name" value="Peptidase_S8_subtilisin-like"/>
</dbReference>
<comment type="similarity">
    <text evidence="1 5">Belongs to the peptidase S8 family.</text>
</comment>
<reference evidence="8" key="1">
    <citation type="journal article" date="2020" name="Stud. Mycol.">
        <title>101 Dothideomycetes genomes: a test case for predicting lifestyles and emergence of pathogens.</title>
        <authorList>
            <person name="Haridas S."/>
            <person name="Albert R."/>
            <person name="Binder M."/>
            <person name="Bloem J."/>
            <person name="Labutti K."/>
            <person name="Salamov A."/>
            <person name="Andreopoulos B."/>
            <person name="Baker S."/>
            <person name="Barry K."/>
            <person name="Bills G."/>
            <person name="Bluhm B."/>
            <person name="Cannon C."/>
            <person name="Castanera R."/>
            <person name="Culley D."/>
            <person name="Daum C."/>
            <person name="Ezra D."/>
            <person name="Gonzalez J."/>
            <person name="Henrissat B."/>
            <person name="Kuo A."/>
            <person name="Liang C."/>
            <person name="Lipzen A."/>
            <person name="Lutzoni F."/>
            <person name="Magnuson J."/>
            <person name="Mondo S."/>
            <person name="Nolan M."/>
            <person name="Ohm R."/>
            <person name="Pangilinan J."/>
            <person name="Park H.-J."/>
            <person name="Ramirez L."/>
            <person name="Alfaro M."/>
            <person name="Sun H."/>
            <person name="Tritt A."/>
            <person name="Yoshinaga Y."/>
            <person name="Zwiers L.-H."/>
            <person name="Turgeon B."/>
            <person name="Goodwin S."/>
            <person name="Spatafora J."/>
            <person name="Crous P."/>
            <person name="Grigoriev I."/>
        </authorList>
    </citation>
    <scope>NUCLEOTIDE SEQUENCE</scope>
    <source>
        <strain evidence="8">ATCC 36951</strain>
    </source>
</reference>
<keyword evidence="2 5" id="KW-0645">Protease</keyword>
<evidence type="ECO:0000256" key="4">
    <source>
        <dbReference type="ARBA" id="ARBA00022825"/>
    </source>
</evidence>
<dbReference type="Gene3D" id="3.40.50.200">
    <property type="entry name" value="Peptidase S8/S53 domain"/>
    <property type="match status" value="1"/>
</dbReference>
<dbReference type="GeneID" id="54561185"/>
<gene>
    <name evidence="8" type="ORF">M409DRAFT_25995</name>
</gene>
<dbReference type="InterPro" id="IPR015500">
    <property type="entry name" value="Peptidase_S8_subtilisin-rel"/>
</dbReference>
<feature type="region of interest" description="Disordered" evidence="6">
    <location>
        <begin position="580"/>
        <end position="599"/>
    </location>
</feature>
<dbReference type="Pfam" id="PF00082">
    <property type="entry name" value="Peptidase_S8"/>
    <property type="match status" value="1"/>
</dbReference>
<dbReference type="InterPro" id="IPR036852">
    <property type="entry name" value="Peptidase_S8/S53_dom_sf"/>
</dbReference>
<evidence type="ECO:0000256" key="3">
    <source>
        <dbReference type="ARBA" id="ARBA00022801"/>
    </source>
</evidence>
<feature type="compositionally biased region" description="Pro residues" evidence="6">
    <location>
        <begin position="587"/>
        <end position="597"/>
    </location>
</feature>
<evidence type="ECO:0000256" key="2">
    <source>
        <dbReference type="ARBA" id="ARBA00022670"/>
    </source>
</evidence>
<sequence>MLNTKRPSGLSESSIQQKEWLQCLRTDVRSLHALFKVGVALSPAVQSNVKTYWTDHAAQVVAVTGFASLALFESVDWKTALDAALRSPGSASSTTTANDREDPVLYFFSSKPSTPKDVFDTFCKNLDGGKGFLDSFDGNPWQGYQTKLKKAEVLAVKSQPWYDAIQAVADLGMDEDNEVDFDHLDPDALLQSRQQGNETHTQHKRKMDYGPSNTPRQLHILSARPEVGVPIESQDYRFDDSSGEGVTIYFVDSGFELEAAELQRGPSNRESGWHVIPNQLTMTEDLINKKNADWEPLDEDLRGHGSPNHGTGVAIAASGLNYGVAPKANLNFLKVRGTVRKNSDGTLFSPPPQYGAVHRAISIIQNDINLRKLGGKSVVNFSWGVHRYHAQPVDVTSPLYKLFAKFEAWCNDKGLIFVAAAGNFGNKGKSSIPTGGTLPQRVGTKDNALITVGGVNRNGWLWLPTSPEGAWSREPDGLTGSITLYAPASGVEANMAPVGQPPSIRNLAGTSLASPIVAGLAAYFINKRPGNQVFSSAIGKEMKKALVDTAVHWPPPNQQPNVITANNGAWSLDPTLCQRDGPGCRSPAPPPPAPPPKDTYTGKCAWGDEEYAVYYDDNCTKPFEYTVCASWGQCQHITPGFSSMKWLGVPDIVESSGYHLKSRVIAFGGPSCGEDAHAYDFWDRGCLKQFNKGKNNDGERFTANSLRIEDF</sequence>
<dbReference type="PANTHER" id="PTHR43806:SF11">
    <property type="entry name" value="CEREVISIN-RELATED"/>
    <property type="match status" value="1"/>
</dbReference>
<dbReference type="Proteomes" id="UP000799537">
    <property type="component" value="Unassembled WGS sequence"/>
</dbReference>
<dbReference type="RefSeq" id="XP_033664703.1">
    <property type="nucleotide sequence ID" value="XM_033807913.1"/>
</dbReference>
<dbReference type="PROSITE" id="PS51892">
    <property type="entry name" value="SUBTILASE"/>
    <property type="match status" value="1"/>
</dbReference>
<dbReference type="SUPFAM" id="SSF52743">
    <property type="entry name" value="Subtilisin-like"/>
    <property type="match status" value="1"/>
</dbReference>
<name>A0A6A6C9J5_ZASCE</name>
<dbReference type="AlphaFoldDB" id="A0A6A6C9J5"/>